<evidence type="ECO:0000256" key="5">
    <source>
        <dbReference type="ARBA" id="ARBA00023326"/>
    </source>
</evidence>
<keyword evidence="4" id="KW-0326">Glycosidase</keyword>
<feature type="domain" description="PA14" evidence="8">
    <location>
        <begin position="851"/>
        <end position="1007"/>
    </location>
</feature>
<dbReference type="Gene3D" id="2.130.10.10">
    <property type="entry name" value="YVTN repeat-like/Quinoprotein amine dehydrogenase"/>
    <property type="match status" value="2"/>
</dbReference>
<dbReference type="Gene3D" id="2.60.60.40">
    <property type="match status" value="1"/>
</dbReference>
<evidence type="ECO:0000256" key="2">
    <source>
        <dbReference type="ARBA" id="ARBA00022801"/>
    </source>
</evidence>
<gene>
    <name evidence="9" type="ORF">ACFSKL_07760</name>
</gene>
<reference evidence="10" key="1">
    <citation type="journal article" date="2019" name="Int. J. Syst. Evol. Microbiol.">
        <title>The Global Catalogue of Microorganisms (GCM) 10K type strain sequencing project: providing services to taxonomists for standard genome sequencing and annotation.</title>
        <authorList>
            <consortium name="The Broad Institute Genomics Platform"/>
            <consortium name="The Broad Institute Genome Sequencing Center for Infectious Disease"/>
            <person name="Wu L."/>
            <person name="Ma J."/>
        </authorList>
    </citation>
    <scope>NUCLEOTIDE SEQUENCE [LARGE SCALE GENOMIC DNA]</scope>
    <source>
        <strain evidence="10">CGMCC 1.15180</strain>
    </source>
</reference>
<proteinExistence type="inferred from homology"/>
<evidence type="ECO:0000256" key="6">
    <source>
        <dbReference type="ARBA" id="ARBA00037986"/>
    </source>
</evidence>
<evidence type="ECO:0000256" key="1">
    <source>
        <dbReference type="ARBA" id="ARBA00022729"/>
    </source>
</evidence>
<evidence type="ECO:0000313" key="9">
    <source>
        <dbReference type="EMBL" id="MFD2034678.1"/>
    </source>
</evidence>
<sequence length="1227" mass="131805">MNSNLFVTPKQKLFGAYGYGLLMAIFVFTQSSKKLIAVFSLFVVIILSQGYQLNAQNTENYNWNSLAIGGGGFVSAIIPSKTEQNLVYARTDVGGAYRWDASTGTWVALNDWTSEDDVGYLGVESLALDPNNPSRLYMLVGIDYFSNGRTAILRSDDYGNSFTITEVTNQFKAHGNGFGRQTGEKLAVDPHNSNILYCGSRQAGLFRSTNAGANWSKVSSLDVTSTGEKEIRFENGISFVLLDPSSNSGGSTQRMFVGVSRSGSEGANFYRSDDGGQSFTAVSGAPTNFMPHRAVLASNDNLYITYANGAGPHGNENSGSMDNGQIWRYNISSGVWTNITPPGSNRAFGGISVDPNNPNRIVASTTNTFWGQYTNVNTGNTVWGDRIYLSTNGGSSWVDVVDRGFTLDTDGITWIYGKAIHWAGSIEFDPFNTQKVWVTSGNGVFVNDNINTSDTWRFNVRGIEETVPYSVESIPNGPLISIIGDYDGFRHTDIKEYAPIHSPNMGTTRGLAVAAQNTSKVVRVGNSMYYSNDMGLSWTQSNMNGEYGRVALSANGNILLHSPQGSLVTYRSTNDGSSWSTVSGLSIGDARPVADPVNSNKFYAYNPSNGAVMVSSNGGTSFSQAGTVADKGSKTIRLAPGMEGHVWIALNDGGLARSTNSGQSFSTISGISNCGSVGFGVAAPGADYPTIYIWGTINNVRGVYRSTDQGASWSRINNDAQQYGGPGNAYFVQGDMNVFGRVYMSTAGRGIAYGEPDDCTPTAITPYLRVNGAAWQRSANASVTVGDSMQFGPQPAQGGSWSWSGPNGFSAFAREVTISNIQSHQTGSYKATYTNSVGCQSEQIFDVTVAGGSGSILREYWTGISGSCISSLTSNVNYPNNPTGSEQISSLEGPTNWGDNYGTRIRGYIHPTTSGNYTFWVAGDDNVDLYLSTNDNPENSSRIAFVDGWTNPREWNKYSSQQSATINLTAGQKYYVEVIHKESGGGDNVAVAWQGPGISQDVIGGSYLSPFDPGAITVRARGVQGDESIDLRVNGNTVATWTLSTSYTDYTASGSGTVEVHYTNDNGPRNVQVDYVIINGTTYQSENQEVNTGVWQNTCGGSFSEWLNCNGYISYATSGSSSARTLGSNEFGELSIFDSKLSKEPGITANEVVIYPNPAQAGRFSLALPAPLQTAIISIYGSQGRLLYQNTTEGYEILEFDQSLSAGVYLVNIRSGQSNVTKKLVIY</sequence>
<keyword evidence="2" id="KW-0378">Hydrolase</keyword>
<dbReference type="InterPro" id="IPR037524">
    <property type="entry name" value="PA14/GLEYA"/>
</dbReference>
<protein>
    <submittedName>
        <fullName evidence="9">T9SS type A sorting domain-containing protein</fullName>
    </submittedName>
</protein>
<dbReference type="Proteomes" id="UP001597361">
    <property type="component" value="Unassembled WGS sequence"/>
</dbReference>
<accession>A0ABW4VN11</accession>
<dbReference type="RefSeq" id="WP_376885055.1">
    <property type="nucleotide sequence ID" value="NZ_JBHUHR010000022.1"/>
</dbReference>
<dbReference type="Pfam" id="PF07691">
    <property type="entry name" value="PA14"/>
    <property type="match status" value="1"/>
</dbReference>
<dbReference type="InterPro" id="IPR026444">
    <property type="entry name" value="Secre_tail"/>
</dbReference>
<comment type="caution">
    <text evidence="9">The sequence shown here is derived from an EMBL/GenBank/DDBJ whole genome shotgun (WGS) entry which is preliminary data.</text>
</comment>
<dbReference type="InterPro" id="IPR052025">
    <property type="entry name" value="Xyloglucanase_GH74"/>
</dbReference>
<evidence type="ECO:0000256" key="3">
    <source>
        <dbReference type="ARBA" id="ARBA00023277"/>
    </source>
</evidence>
<dbReference type="PANTHER" id="PTHR43739:SF2">
    <property type="entry name" value="OLIGOXYLOGLUCAN-REDUCING END-SPECIFIC XYLOGLUCANASE-RELATED"/>
    <property type="match status" value="1"/>
</dbReference>
<keyword evidence="7" id="KW-0812">Transmembrane</keyword>
<dbReference type="SMART" id="SM00758">
    <property type="entry name" value="PA14"/>
    <property type="match status" value="1"/>
</dbReference>
<dbReference type="PROSITE" id="PS51820">
    <property type="entry name" value="PA14"/>
    <property type="match status" value="1"/>
</dbReference>
<feature type="transmembrane region" description="Helical" evidence="7">
    <location>
        <begin position="12"/>
        <end position="28"/>
    </location>
</feature>
<keyword evidence="5" id="KW-0624">Polysaccharide degradation</keyword>
<evidence type="ECO:0000259" key="8">
    <source>
        <dbReference type="PROSITE" id="PS51820"/>
    </source>
</evidence>
<feature type="transmembrane region" description="Helical" evidence="7">
    <location>
        <begin position="35"/>
        <end position="53"/>
    </location>
</feature>
<evidence type="ECO:0000313" key="10">
    <source>
        <dbReference type="Proteomes" id="UP001597361"/>
    </source>
</evidence>
<dbReference type="Pfam" id="PF18962">
    <property type="entry name" value="Por_Secre_tail"/>
    <property type="match status" value="1"/>
</dbReference>
<dbReference type="InterPro" id="IPR031768">
    <property type="entry name" value="CBM60_xylan-bd"/>
</dbReference>
<dbReference type="Pfam" id="PF16841">
    <property type="entry name" value="CBM60"/>
    <property type="match status" value="1"/>
</dbReference>
<dbReference type="InterPro" id="IPR015943">
    <property type="entry name" value="WD40/YVTN_repeat-like_dom_sf"/>
</dbReference>
<dbReference type="InterPro" id="IPR013783">
    <property type="entry name" value="Ig-like_fold"/>
</dbReference>
<keyword evidence="1" id="KW-0732">Signal</keyword>
<dbReference type="SUPFAM" id="SSF110296">
    <property type="entry name" value="Oligoxyloglucan reducing end-specific cellobiohydrolase"/>
    <property type="match status" value="2"/>
</dbReference>
<dbReference type="SUPFAM" id="SSF56988">
    <property type="entry name" value="Anthrax protective antigen"/>
    <property type="match status" value="1"/>
</dbReference>
<dbReference type="PANTHER" id="PTHR43739">
    <property type="entry name" value="XYLOGLUCANASE (EUROFUNG)"/>
    <property type="match status" value="1"/>
</dbReference>
<organism evidence="9 10">
    <name type="scientific">Belliella marina</name>
    <dbReference type="NCBI Taxonomy" id="1644146"/>
    <lineage>
        <taxon>Bacteria</taxon>
        <taxon>Pseudomonadati</taxon>
        <taxon>Bacteroidota</taxon>
        <taxon>Cytophagia</taxon>
        <taxon>Cytophagales</taxon>
        <taxon>Cyclobacteriaceae</taxon>
        <taxon>Belliella</taxon>
    </lineage>
</organism>
<keyword evidence="10" id="KW-1185">Reference proteome</keyword>
<keyword evidence="7" id="KW-1133">Transmembrane helix</keyword>
<keyword evidence="7" id="KW-0472">Membrane</keyword>
<evidence type="ECO:0000256" key="7">
    <source>
        <dbReference type="SAM" id="Phobius"/>
    </source>
</evidence>
<comment type="similarity">
    <text evidence="6">Belongs to the glycosyl hydrolase 74 family.</text>
</comment>
<evidence type="ECO:0000256" key="4">
    <source>
        <dbReference type="ARBA" id="ARBA00023295"/>
    </source>
</evidence>
<dbReference type="InterPro" id="IPR011658">
    <property type="entry name" value="PA14_dom"/>
</dbReference>
<dbReference type="EMBL" id="JBHUHR010000022">
    <property type="protein sequence ID" value="MFD2034678.1"/>
    <property type="molecule type" value="Genomic_DNA"/>
</dbReference>
<name>A0ABW4VN11_9BACT</name>
<dbReference type="Gene3D" id="2.60.40.10">
    <property type="entry name" value="Immunoglobulins"/>
    <property type="match status" value="1"/>
</dbReference>
<keyword evidence="3" id="KW-0119">Carbohydrate metabolism</keyword>
<dbReference type="NCBIfam" id="TIGR04183">
    <property type="entry name" value="Por_Secre_tail"/>
    <property type="match status" value="1"/>
</dbReference>
<dbReference type="Gene3D" id="2.60.120.1560">
    <property type="match status" value="1"/>
</dbReference>